<evidence type="ECO:0000256" key="4">
    <source>
        <dbReference type="ARBA" id="ARBA00022475"/>
    </source>
</evidence>
<dbReference type="InterPro" id="IPR051447">
    <property type="entry name" value="Lipoprotein-release_system"/>
</dbReference>
<evidence type="ECO:0000256" key="8">
    <source>
        <dbReference type="SAM" id="Phobius"/>
    </source>
</evidence>
<keyword evidence="6 8" id="KW-1133">Transmembrane helix</keyword>
<feature type="transmembrane region" description="Helical" evidence="8">
    <location>
        <begin position="265"/>
        <end position="289"/>
    </location>
</feature>
<dbReference type="Proteomes" id="UP001652504">
    <property type="component" value="Unassembled WGS sequence"/>
</dbReference>
<keyword evidence="11" id="KW-0449">Lipoprotein</keyword>
<dbReference type="InterPro" id="IPR011925">
    <property type="entry name" value="LolCE_TM"/>
</dbReference>
<dbReference type="EMBL" id="JAOWKX010000005">
    <property type="protein sequence ID" value="MCV2885196.1"/>
    <property type="molecule type" value="Genomic_DNA"/>
</dbReference>
<keyword evidence="4" id="KW-1003">Cell membrane</keyword>
<evidence type="ECO:0000256" key="5">
    <source>
        <dbReference type="ARBA" id="ARBA00022692"/>
    </source>
</evidence>
<evidence type="ECO:0000256" key="6">
    <source>
        <dbReference type="ARBA" id="ARBA00022989"/>
    </source>
</evidence>
<organism evidence="11 12">
    <name type="scientific">Fluctibacter corallii</name>
    <dbReference type="NCBI Taxonomy" id="2984329"/>
    <lineage>
        <taxon>Bacteria</taxon>
        <taxon>Pseudomonadati</taxon>
        <taxon>Pseudomonadota</taxon>
        <taxon>Gammaproteobacteria</taxon>
        <taxon>Alteromonadales</taxon>
        <taxon>Alteromonadaceae</taxon>
        <taxon>Fluctibacter</taxon>
    </lineage>
</organism>
<sequence length="402" mass="43779">MFQPAFAFVGLRYARTTKRNHFISFINLFSVVGIALGLVALITMSSVMNGFQTQLKNRVLGITPHIVVNAPVDGELTKVLQQSASVIASSPFSESEGVLQSAKDLQGVMIHGVIPDDMLLHSAAAQAMLAGEFTQLKAGEFGLIIGRALAIRLNISLGERVRVISASTAVFSPFGQMYSQRVFRVVGMFDIGSELDDKVVYTHLHDAAKLQRVKPEAMASTRLFLDDAFNYLQVIDLLDGAELSYDTWRARQGPLFDAVKMEKNMMVLMLVLIIAVAAFNIVSALVMLVKEKQGDIAILRTQGMEDKGVFLVFILSGLYNGVKGTIVGLLGGLLVVFSLNPLLSLLNVPIMLGEHGQHLPVDLRLSQVVVLVGLSLLLSFLATLYPAYRALKSEPANALQYE</sequence>
<dbReference type="NCBIfam" id="TIGR02212">
    <property type="entry name" value="lolCE"/>
    <property type="match status" value="1"/>
</dbReference>
<keyword evidence="12" id="KW-1185">Reference proteome</keyword>
<reference evidence="11 12" key="1">
    <citation type="submission" date="2022-10" db="EMBL/GenBank/DDBJ databases">
        <title>Aestuariibacter sp. AA17 isolated from Montipora capitata coral fragment.</title>
        <authorList>
            <person name="Emsley S.A."/>
            <person name="Pfannmuller K.M."/>
            <person name="Loughran R.M."/>
            <person name="Shlafstein M."/>
            <person name="Papke E."/>
            <person name="Saw J.H."/>
            <person name="Ushijima B."/>
            <person name="Videau P."/>
        </authorList>
    </citation>
    <scope>NUCLEOTIDE SEQUENCE [LARGE SCALE GENOMIC DNA]</scope>
    <source>
        <strain evidence="11 12">AA17</strain>
    </source>
</reference>
<evidence type="ECO:0000256" key="3">
    <source>
        <dbReference type="ARBA" id="ARBA00022448"/>
    </source>
</evidence>
<dbReference type="Pfam" id="PF12704">
    <property type="entry name" value="MacB_PCD"/>
    <property type="match status" value="1"/>
</dbReference>
<comment type="similarity">
    <text evidence="2">Belongs to the ABC-4 integral membrane protein family. LolC/E subfamily.</text>
</comment>
<feature type="domain" description="MacB-like periplasmic core" evidence="10">
    <location>
        <begin position="29"/>
        <end position="211"/>
    </location>
</feature>
<dbReference type="RefSeq" id="WP_263712485.1">
    <property type="nucleotide sequence ID" value="NZ_JAOWKX010000005.1"/>
</dbReference>
<name>A0ABT3AA55_9ALTE</name>
<keyword evidence="3" id="KW-0813">Transport</keyword>
<evidence type="ECO:0000259" key="10">
    <source>
        <dbReference type="Pfam" id="PF12704"/>
    </source>
</evidence>
<dbReference type="Pfam" id="PF02687">
    <property type="entry name" value="FtsX"/>
    <property type="match status" value="1"/>
</dbReference>
<evidence type="ECO:0000259" key="9">
    <source>
        <dbReference type="Pfam" id="PF02687"/>
    </source>
</evidence>
<evidence type="ECO:0000256" key="2">
    <source>
        <dbReference type="ARBA" id="ARBA00005236"/>
    </source>
</evidence>
<proteinExistence type="inferred from homology"/>
<evidence type="ECO:0000256" key="1">
    <source>
        <dbReference type="ARBA" id="ARBA00004651"/>
    </source>
</evidence>
<dbReference type="InterPro" id="IPR025857">
    <property type="entry name" value="MacB_PCD"/>
</dbReference>
<keyword evidence="7 8" id="KW-0472">Membrane</keyword>
<feature type="domain" description="ABC3 transporter permease C-terminal" evidence="9">
    <location>
        <begin position="268"/>
        <end position="395"/>
    </location>
</feature>
<feature type="transmembrane region" description="Helical" evidence="8">
    <location>
        <begin position="368"/>
        <end position="388"/>
    </location>
</feature>
<feature type="transmembrane region" description="Helical" evidence="8">
    <location>
        <begin position="22"/>
        <end position="48"/>
    </location>
</feature>
<dbReference type="PANTHER" id="PTHR30489">
    <property type="entry name" value="LIPOPROTEIN-RELEASING SYSTEM TRANSMEMBRANE PROTEIN LOLE"/>
    <property type="match status" value="1"/>
</dbReference>
<dbReference type="PANTHER" id="PTHR30489:SF8">
    <property type="entry name" value="LIPOPROTEIN-RELEASING SYSTEM TRANSMEMBRANE PROTEIN LOLC"/>
    <property type="match status" value="1"/>
</dbReference>
<feature type="transmembrane region" description="Helical" evidence="8">
    <location>
        <begin position="310"/>
        <end position="337"/>
    </location>
</feature>
<evidence type="ECO:0000256" key="7">
    <source>
        <dbReference type="ARBA" id="ARBA00023136"/>
    </source>
</evidence>
<evidence type="ECO:0000313" key="12">
    <source>
        <dbReference type="Proteomes" id="UP001652504"/>
    </source>
</evidence>
<accession>A0ABT3AA55</accession>
<keyword evidence="5 8" id="KW-0812">Transmembrane</keyword>
<comment type="caution">
    <text evidence="11">The sequence shown here is derived from an EMBL/GenBank/DDBJ whole genome shotgun (WGS) entry which is preliminary data.</text>
</comment>
<evidence type="ECO:0000313" key="11">
    <source>
        <dbReference type="EMBL" id="MCV2885196.1"/>
    </source>
</evidence>
<protein>
    <submittedName>
        <fullName evidence="11">Lipoprotein-releasing ABC transporter permease subunit</fullName>
    </submittedName>
</protein>
<dbReference type="InterPro" id="IPR003838">
    <property type="entry name" value="ABC3_permease_C"/>
</dbReference>
<comment type="subcellular location">
    <subcellularLocation>
        <location evidence="1">Cell membrane</location>
        <topology evidence="1">Multi-pass membrane protein</topology>
    </subcellularLocation>
</comment>
<gene>
    <name evidence="11" type="ORF">OE749_10885</name>
</gene>